<feature type="transmembrane region" description="Helical" evidence="1">
    <location>
        <begin position="353"/>
        <end position="376"/>
    </location>
</feature>
<feature type="transmembrane region" description="Helical" evidence="1">
    <location>
        <begin position="205"/>
        <end position="229"/>
    </location>
</feature>
<organism evidence="3 4">
    <name type="scientific">Leucocoprinus birnbaumii</name>
    <dbReference type="NCBI Taxonomy" id="56174"/>
    <lineage>
        <taxon>Eukaryota</taxon>
        <taxon>Fungi</taxon>
        <taxon>Dikarya</taxon>
        <taxon>Basidiomycota</taxon>
        <taxon>Agaricomycotina</taxon>
        <taxon>Agaricomycetes</taxon>
        <taxon>Agaricomycetidae</taxon>
        <taxon>Agaricales</taxon>
        <taxon>Agaricineae</taxon>
        <taxon>Agaricaceae</taxon>
        <taxon>Leucocoprinus</taxon>
    </lineage>
</organism>
<evidence type="ECO:0000256" key="1">
    <source>
        <dbReference type="SAM" id="Phobius"/>
    </source>
</evidence>
<sequence length="458" mass="51273">MKPLPLAEVEDSARCQFLGILFNWGLYGILVAQTCTYIATFPRDMRINKVMVYVVFFLETTQTTLLSYDLYQTFVVHFGDAQVLERMGLKWFSVPLLAGVVGWIAQLFYAWRIYKLSRARKISVIVMLLAFLQLGSAIAESLRARTAATLPGLRVQQDVISVLSGTFWVLAMVSCDIIIAVVMTYYLLKLRREFYYDSSFFVRRLLLLTVETGSVTAFAAIMAGLFFVGKPGSEAFNIPGFTFGKLYAVSLLRVLHSRHRADASAEILTFPVSLESPLSSQQSSSSRVDPRPFGPARTYIASSLRDTRAKKAVVIVVLFLETIQTTLLSYDLYQTFVAHFGEAQIVERMGLKWFTVPLLGGVTGWITQLFYAWWIYIIARAKKTSGVVALLAFSQLITAIAQAIRAHIAATIPGLRVKQDPKSVLSGTSWVLAMVACNLVIAIAMSYYLMKLRRDFLL</sequence>
<gene>
    <name evidence="3" type="ORF">NP233_g4389</name>
</gene>
<feature type="transmembrane region" description="Helical" evidence="1">
    <location>
        <begin position="235"/>
        <end position="255"/>
    </location>
</feature>
<feature type="transmembrane region" description="Helical" evidence="1">
    <location>
        <begin position="51"/>
        <end position="71"/>
    </location>
</feature>
<dbReference type="PANTHER" id="PTHR40465:SF1">
    <property type="entry name" value="DUF6534 DOMAIN-CONTAINING PROTEIN"/>
    <property type="match status" value="1"/>
</dbReference>
<feature type="transmembrane region" description="Helical" evidence="1">
    <location>
        <begin position="122"/>
        <end position="139"/>
    </location>
</feature>
<keyword evidence="1" id="KW-0472">Membrane</keyword>
<protein>
    <recommendedName>
        <fullName evidence="2">DUF6534 domain-containing protein</fullName>
    </recommendedName>
</protein>
<name>A0AAD5YX96_9AGAR</name>
<feature type="transmembrane region" description="Helical" evidence="1">
    <location>
        <begin position="20"/>
        <end position="39"/>
    </location>
</feature>
<dbReference type="PANTHER" id="PTHR40465">
    <property type="entry name" value="CHROMOSOME 1, WHOLE GENOME SHOTGUN SEQUENCE"/>
    <property type="match status" value="1"/>
</dbReference>
<evidence type="ECO:0000259" key="2">
    <source>
        <dbReference type="Pfam" id="PF20152"/>
    </source>
</evidence>
<feature type="transmembrane region" description="Helical" evidence="1">
    <location>
        <begin position="388"/>
        <end position="410"/>
    </location>
</feature>
<accession>A0AAD5YX96</accession>
<keyword evidence="4" id="KW-1185">Reference proteome</keyword>
<dbReference type="Proteomes" id="UP001213000">
    <property type="component" value="Unassembled WGS sequence"/>
</dbReference>
<keyword evidence="1" id="KW-1133">Transmembrane helix</keyword>
<reference evidence="3" key="1">
    <citation type="submission" date="2022-07" db="EMBL/GenBank/DDBJ databases">
        <title>Genome Sequence of Leucocoprinus birnbaumii.</title>
        <authorList>
            <person name="Buettner E."/>
        </authorList>
    </citation>
    <scope>NUCLEOTIDE SEQUENCE</scope>
    <source>
        <strain evidence="3">VT141</strain>
    </source>
</reference>
<feature type="transmembrane region" description="Helical" evidence="1">
    <location>
        <begin position="91"/>
        <end position="110"/>
    </location>
</feature>
<dbReference type="InterPro" id="IPR045339">
    <property type="entry name" value="DUF6534"/>
</dbReference>
<evidence type="ECO:0000313" key="4">
    <source>
        <dbReference type="Proteomes" id="UP001213000"/>
    </source>
</evidence>
<dbReference type="AlphaFoldDB" id="A0AAD5YX96"/>
<comment type="caution">
    <text evidence="3">The sequence shown here is derived from an EMBL/GenBank/DDBJ whole genome shotgun (WGS) entry which is preliminary data.</text>
</comment>
<feature type="transmembrane region" description="Helical" evidence="1">
    <location>
        <begin position="312"/>
        <end position="333"/>
    </location>
</feature>
<feature type="transmembrane region" description="Helical" evidence="1">
    <location>
        <begin position="430"/>
        <end position="450"/>
    </location>
</feature>
<keyword evidence="1" id="KW-0812">Transmembrane</keyword>
<feature type="transmembrane region" description="Helical" evidence="1">
    <location>
        <begin position="159"/>
        <end position="185"/>
    </location>
</feature>
<dbReference type="Pfam" id="PF20152">
    <property type="entry name" value="DUF6534"/>
    <property type="match status" value="1"/>
</dbReference>
<evidence type="ECO:0000313" key="3">
    <source>
        <dbReference type="EMBL" id="KAJ3570442.1"/>
    </source>
</evidence>
<proteinExistence type="predicted"/>
<dbReference type="EMBL" id="JANIEX010000237">
    <property type="protein sequence ID" value="KAJ3570442.1"/>
    <property type="molecule type" value="Genomic_DNA"/>
</dbReference>
<feature type="domain" description="DUF6534" evidence="2">
    <location>
        <begin position="173"/>
        <end position="260"/>
    </location>
</feature>